<dbReference type="GO" id="GO:0004222">
    <property type="term" value="F:metalloendopeptidase activity"/>
    <property type="evidence" value="ECO:0007669"/>
    <property type="project" value="UniProtKB-UniRule"/>
</dbReference>
<evidence type="ECO:0000256" key="5">
    <source>
        <dbReference type="ARBA" id="ARBA00023049"/>
    </source>
</evidence>
<dbReference type="EMBL" id="FXBB01000006">
    <property type="protein sequence ID" value="SMG19820.1"/>
    <property type="molecule type" value="Genomic_DNA"/>
</dbReference>
<dbReference type="RefSeq" id="WP_085544040.1">
    <property type="nucleotide sequence ID" value="NZ_FXBB01000006.1"/>
</dbReference>
<evidence type="ECO:0000259" key="8">
    <source>
        <dbReference type="Pfam" id="PF08439"/>
    </source>
</evidence>
<dbReference type="InterPro" id="IPR001567">
    <property type="entry name" value="Pept_M3A_M3B_dom"/>
</dbReference>
<proteinExistence type="inferred from homology"/>
<sequence length="599" mass="68354">MSNKGALPKRDEIDQAYRWDLSTIYESEDCWQSAFDEVLEKGAQLQEFQGKLGKGASELLSCLSLVDDLGVELGKVFVYATMKSHQDVGDEDSKAMADRAMALSVQVSTAMSFIVPEILAIDEDKVWSFLEQEPLLEVYRFHLEDILRRKPHVLSAREEELLAGMGEVAQAPEHIFSMLTNGDMVFPRIKDDRGEEVELSEERYYRLIRSKDREVRKNAFEGIHRTYGSFKNTLAASYGASVKEDAFSARVHRYDSSLDAALDGNRIPVSVYENLLKTVEKGLPLLHRYMSLRKRALGLEELHMYDLYVPIFDEPEVDIPWEEAKSTVKAGLTPLGEKYLSVLSQGLEDRWIDVYENQGKRKGAYSWGSYGTNPFVLLNYNGTLRDVFTLAHEMGHSLHSWHSHKGQPPVYGDYSIFVAEVASTTNEVLLMEHLLKERENERPFLLNYYLEQVRTTVFRQAMFAQFELETHRAVESQEPLTPQSLSSLWGDLNRKYYGPEVVVDGDIEVEWARIPHFYSAFYVYQYATGYSAATVLADRILKEGDRAVQDYIGFLSGGSSMYPIDLLRAAGVDMEESASLHSMLRLFEEKLDELEGFVR</sequence>
<dbReference type="EC" id="3.4.24.-" evidence="6"/>
<organism evidence="9 10">
    <name type="scientific">Dethiosulfovibrio salsuginis</name>
    <dbReference type="NCBI Taxonomy" id="561720"/>
    <lineage>
        <taxon>Bacteria</taxon>
        <taxon>Thermotogati</taxon>
        <taxon>Synergistota</taxon>
        <taxon>Synergistia</taxon>
        <taxon>Synergistales</taxon>
        <taxon>Dethiosulfovibrionaceae</taxon>
        <taxon>Dethiosulfovibrio</taxon>
    </lineage>
</organism>
<comment type="similarity">
    <text evidence="6">Belongs to the peptidase M3B family.</text>
</comment>
<reference evidence="10" key="1">
    <citation type="submission" date="2017-04" db="EMBL/GenBank/DDBJ databases">
        <authorList>
            <person name="Varghese N."/>
            <person name="Submissions S."/>
        </authorList>
    </citation>
    <scope>NUCLEOTIDE SEQUENCE [LARGE SCALE GENOMIC DNA]</scope>
    <source>
        <strain evidence="10">USBA 82</strain>
    </source>
</reference>
<dbReference type="CDD" id="cd09608">
    <property type="entry name" value="M3B_PepF"/>
    <property type="match status" value="1"/>
</dbReference>
<evidence type="ECO:0000259" key="7">
    <source>
        <dbReference type="Pfam" id="PF01432"/>
    </source>
</evidence>
<dbReference type="PANTHER" id="PTHR11804">
    <property type="entry name" value="PROTEASE M3 THIMET OLIGOPEPTIDASE-RELATED"/>
    <property type="match status" value="1"/>
</dbReference>
<evidence type="ECO:0000256" key="3">
    <source>
        <dbReference type="ARBA" id="ARBA00022801"/>
    </source>
</evidence>
<dbReference type="Proteomes" id="UP000193355">
    <property type="component" value="Unassembled WGS sequence"/>
</dbReference>
<keyword evidence="5 6" id="KW-0482">Metalloprotease</keyword>
<dbReference type="GO" id="GO:0006508">
    <property type="term" value="P:proteolysis"/>
    <property type="evidence" value="ECO:0007669"/>
    <property type="project" value="UniProtKB-KW"/>
</dbReference>
<dbReference type="AlphaFoldDB" id="A0A1X7IX79"/>
<dbReference type="GO" id="GO:0006518">
    <property type="term" value="P:peptide metabolic process"/>
    <property type="evidence" value="ECO:0007669"/>
    <property type="project" value="TreeGrafter"/>
</dbReference>
<name>A0A1X7IX79_9BACT</name>
<comment type="function">
    <text evidence="6">Has oligopeptidase activity and degrades a variety of small bioactive peptides.</text>
</comment>
<dbReference type="Gene3D" id="1.10.1370.20">
    <property type="entry name" value="Oligoendopeptidase f, C-terminal domain"/>
    <property type="match status" value="1"/>
</dbReference>
<keyword evidence="1 6" id="KW-0645">Protease</keyword>
<dbReference type="OrthoDB" id="9766487at2"/>
<gene>
    <name evidence="9" type="ORF">SAMN06275492_10642</name>
</gene>
<evidence type="ECO:0000256" key="1">
    <source>
        <dbReference type="ARBA" id="ARBA00022670"/>
    </source>
</evidence>
<evidence type="ECO:0000256" key="6">
    <source>
        <dbReference type="RuleBase" id="RU368091"/>
    </source>
</evidence>
<keyword evidence="10" id="KW-1185">Reference proteome</keyword>
<feature type="domain" description="Oligopeptidase F N-terminal" evidence="8">
    <location>
        <begin position="117"/>
        <end position="186"/>
    </location>
</feature>
<dbReference type="InterPro" id="IPR013647">
    <property type="entry name" value="OligopepF_N_dom"/>
</dbReference>
<dbReference type="Pfam" id="PF08439">
    <property type="entry name" value="Peptidase_M3_N"/>
    <property type="match status" value="1"/>
</dbReference>
<comment type="cofactor">
    <cofactor evidence="6">
        <name>Zn(2+)</name>
        <dbReference type="ChEBI" id="CHEBI:29105"/>
    </cofactor>
    <text evidence="6">Binds 1 zinc ion.</text>
</comment>
<keyword evidence="3 6" id="KW-0378">Hydrolase</keyword>
<protein>
    <recommendedName>
        <fullName evidence="6">Oligopeptidase F</fullName>
        <ecNumber evidence="6">3.4.24.-</ecNumber>
    </recommendedName>
</protein>
<dbReference type="Pfam" id="PF01432">
    <property type="entry name" value="Peptidase_M3"/>
    <property type="match status" value="1"/>
</dbReference>
<accession>A0A1X7IX79</accession>
<evidence type="ECO:0000256" key="2">
    <source>
        <dbReference type="ARBA" id="ARBA00022723"/>
    </source>
</evidence>
<dbReference type="InterPro" id="IPR042088">
    <property type="entry name" value="OligoPept_F_C"/>
</dbReference>
<feature type="domain" description="Peptidase M3A/M3B catalytic" evidence="7">
    <location>
        <begin position="207"/>
        <end position="581"/>
    </location>
</feature>
<evidence type="ECO:0000256" key="4">
    <source>
        <dbReference type="ARBA" id="ARBA00022833"/>
    </source>
</evidence>
<dbReference type="InterPro" id="IPR004438">
    <property type="entry name" value="Peptidase_M3B"/>
</dbReference>
<dbReference type="NCBIfam" id="TIGR00181">
    <property type="entry name" value="pepF"/>
    <property type="match status" value="1"/>
</dbReference>
<dbReference type="GO" id="GO:0046872">
    <property type="term" value="F:metal ion binding"/>
    <property type="evidence" value="ECO:0007669"/>
    <property type="project" value="UniProtKB-UniRule"/>
</dbReference>
<dbReference type="STRING" id="561720.SAMN06275492_10642"/>
<dbReference type="InterPro" id="IPR045090">
    <property type="entry name" value="Pept_M3A_M3B"/>
</dbReference>
<dbReference type="Gene3D" id="1.20.140.70">
    <property type="entry name" value="Oligopeptidase f, N-terminal domain"/>
    <property type="match status" value="1"/>
</dbReference>
<dbReference type="PANTHER" id="PTHR11804:SF84">
    <property type="entry name" value="SACCHAROLYSIN"/>
    <property type="match status" value="1"/>
</dbReference>
<keyword evidence="2 6" id="KW-0479">Metal-binding</keyword>
<evidence type="ECO:0000313" key="10">
    <source>
        <dbReference type="Proteomes" id="UP000193355"/>
    </source>
</evidence>
<dbReference type="SUPFAM" id="SSF55486">
    <property type="entry name" value="Metalloproteases ('zincins'), catalytic domain"/>
    <property type="match status" value="1"/>
</dbReference>
<dbReference type="Gene3D" id="1.10.287.830">
    <property type="entry name" value="putative peptidase helix hairpin domain like"/>
    <property type="match status" value="1"/>
</dbReference>
<evidence type="ECO:0000313" key="9">
    <source>
        <dbReference type="EMBL" id="SMG19820.1"/>
    </source>
</evidence>
<keyword evidence="4 6" id="KW-0862">Zinc</keyword>